<dbReference type="SUPFAM" id="SSF101307">
    <property type="entry name" value="YutG-like"/>
    <property type="match status" value="1"/>
</dbReference>
<dbReference type="EMBL" id="JBFSOO010000014">
    <property type="protein sequence ID" value="MEZ6854802.1"/>
    <property type="molecule type" value="Genomic_DNA"/>
</dbReference>
<feature type="transmembrane region" description="Helical" evidence="1">
    <location>
        <begin position="50"/>
        <end position="70"/>
    </location>
</feature>
<evidence type="ECO:0000313" key="3">
    <source>
        <dbReference type="EMBL" id="MEZ6854802.1"/>
    </source>
</evidence>
<dbReference type="InterPro" id="IPR036681">
    <property type="entry name" value="PgpA-like_sf"/>
</dbReference>
<dbReference type="Proteomes" id="UP001568358">
    <property type="component" value="Unassembled WGS sequence"/>
</dbReference>
<keyword evidence="1" id="KW-1133">Transmembrane helix</keyword>
<feature type="transmembrane region" description="Helical" evidence="1">
    <location>
        <begin position="21"/>
        <end position="44"/>
    </location>
</feature>
<protein>
    <submittedName>
        <fullName evidence="3 4">Phosphatidylglycerophosphatase</fullName>
    </submittedName>
</protein>
<dbReference type="Pfam" id="PF04608">
    <property type="entry name" value="PgpA"/>
    <property type="match status" value="1"/>
</dbReference>
<dbReference type="PANTHER" id="PTHR36305">
    <property type="entry name" value="PHOSPHATIDYLGLYCEROPHOSPHATASE A"/>
    <property type="match status" value="1"/>
</dbReference>
<dbReference type="InterPro" id="IPR026037">
    <property type="entry name" value="PgpA"/>
</dbReference>
<evidence type="ECO:0000313" key="4">
    <source>
        <dbReference type="EMBL" id="SHJ55201.1"/>
    </source>
</evidence>
<keyword evidence="1" id="KW-0472">Membrane</keyword>
<dbReference type="Proteomes" id="UP000184001">
    <property type="component" value="Unassembled WGS sequence"/>
</dbReference>
<dbReference type="CDD" id="cd06971">
    <property type="entry name" value="PgpA"/>
    <property type="match status" value="1"/>
</dbReference>
<feature type="transmembrane region" description="Helical" evidence="1">
    <location>
        <begin position="134"/>
        <end position="158"/>
    </location>
</feature>
<reference evidence="4 5" key="1">
    <citation type="submission" date="2016-11" db="EMBL/GenBank/DDBJ databases">
        <authorList>
            <person name="Varghese N."/>
            <person name="Submissions S."/>
        </authorList>
    </citation>
    <scope>NUCLEOTIDE SEQUENCE [LARGE SCALE GENOMIC DNA]</scope>
    <source>
        <strain evidence="4 5">DSM 17919</strain>
    </source>
</reference>
<evidence type="ECO:0000313" key="6">
    <source>
        <dbReference type="Proteomes" id="UP001568358"/>
    </source>
</evidence>
<gene>
    <name evidence="3" type="ORF">AB2Z07_14945</name>
    <name evidence="4" type="ORF">SAMN05660830_02696</name>
</gene>
<feature type="domain" description="YutG/PgpA" evidence="2">
    <location>
        <begin position="17"/>
        <end position="154"/>
    </location>
</feature>
<keyword evidence="1" id="KW-0812">Transmembrane</keyword>
<dbReference type="GO" id="GO:0006655">
    <property type="term" value="P:phosphatidylglycerol biosynthetic process"/>
    <property type="evidence" value="ECO:0007669"/>
    <property type="project" value="UniProtKB-UniPathway"/>
</dbReference>
<organism evidence="4 5">
    <name type="scientific">Halodesulfovibrio aestuarii</name>
    <dbReference type="NCBI Taxonomy" id="126333"/>
    <lineage>
        <taxon>Bacteria</taxon>
        <taxon>Pseudomonadati</taxon>
        <taxon>Thermodesulfobacteriota</taxon>
        <taxon>Desulfovibrionia</taxon>
        <taxon>Desulfovibrionales</taxon>
        <taxon>Desulfovibrionaceae</taxon>
        <taxon>Halodesulfovibrio</taxon>
    </lineage>
</organism>
<dbReference type="PIRSF" id="PIRSF006162">
    <property type="entry name" value="PgpA"/>
    <property type="match status" value="1"/>
</dbReference>
<evidence type="ECO:0000259" key="2">
    <source>
        <dbReference type="Pfam" id="PF04608"/>
    </source>
</evidence>
<dbReference type="GO" id="GO:0008962">
    <property type="term" value="F:phosphatidylglycerophosphatase activity"/>
    <property type="evidence" value="ECO:0007669"/>
    <property type="project" value="InterPro"/>
</dbReference>
<name>A0A8G2F9V2_9BACT</name>
<feature type="transmembrane region" description="Helical" evidence="1">
    <location>
        <begin position="91"/>
        <end position="114"/>
    </location>
</feature>
<keyword evidence="6" id="KW-1185">Reference proteome</keyword>
<accession>A0A8G2F9V2</accession>
<reference evidence="3 6" key="2">
    <citation type="submission" date="2024-07" db="EMBL/GenBank/DDBJ databases">
        <title>Active virus-host system and metabolic interactions in a Lokiarchaeon culture.</title>
        <authorList>
            <person name="Ponce Toledo R.I."/>
            <person name="Rodrigues Oliveira T."/>
            <person name="Schleper C."/>
        </authorList>
    </citation>
    <scope>NUCLEOTIDE SEQUENCE [LARGE SCALE GENOMIC DNA]</scope>
    <source>
        <strain evidence="3 6">B35</strain>
    </source>
</reference>
<comment type="caution">
    <text evidence="4">The sequence shown here is derived from an EMBL/GenBank/DDBJ whole genome shotgun (WGS) entry which is preliminary data.</text>
</comment>
<evidence type="ECO:0000313" key="5">
    <source>
        <dbReference type="Proteomes" id="UP000184001"/>
    </source>
</evidence>
<dbReference type="PANTHER" id="PTHR36305:SF1">
    <property type="entry name" value="PHOSPHATIDYLGLYCEROPHOSPHATASE A"/>
    <property type="match status" value="1"/>
</dbReference>
<dbReference type="AlphaFoldDB" id="A0A8G2F9V2"/>
<dbReference type="EMBL" id="FQZR01000007">
    <property type="protein sequence ID" value="SHJ55201.1"/>
    <property type="molecule type" value="Genomic_DNA"/>
</dbReference>
<dbReference type="InterPro" id="IPR007686">
    <property type="entry name" value="YutG/PgpA"/>
</dbReference>
<evidence type="ECO:0000256" key="1">
    <source>
        <dbReference type="SAM" id="Phobius"/>
    </source>
</evidence>
<dbReference type="RefSeq" id="WP_019999598.1">
    <property type="nucleotide sequence ID" value="NZ_CP192217.1"/>
</dbReference>
<proteinExistence type="predicted"/>
<sequence length="159" mass="17632">MITELSLRDKIAVHVSRLGPSGLSPCAPGTVGSAVAIALAPIFFMPLPMWIRIVVLAVLFCWGSIQITRAEQVLGSKDPGEIVLDELVGQWITILPFAALSFWWMVLAFCLFRFFDITKPFPVKDSEKWLENGWGVMIDDVLAGLYAMVCLGILRFLFA</sequence>
<dbReference type="UniPathway" id="UPA00084">
    <property type="reaction ID" value="UER00504"/>
</dbReference>